<dbReference type="InterPro" id="IPR036116">
    <property type="entry name" value="FN3_sf"/>
</dbReference>
<dbReference type="InterPro" id="IPR013098">
    <property type="entry name" value="Ig_I-set"/>
</dbReference>
<dbReference type="FunFam" id="2.60.40.10:FF:000053">
    <property type="entry name" value="Roundabout guidance receptor 1"/>
    <property type="match status" value="1"/>
</dbReference>
<dbReference type="InterPro" id="IPR013783">
    <property type="entry name" value="Ig-like_fold"/>
</dbReference>
<feature type="region of interest" description="Disordered" evidence="9">
    <location>
        <begin position="339"/>
        <end position="383"/>
    </location>
</feature>
<keyword evidence="2 10" id="KW-0812">Transmembrane</keyword>
<dbReference type="PANTHER" id="PTHR44170:SF60">
    <property type="entry name" value="ROUNDABOUT HOMOLOG 1"/>
    <property type="match status" value="1"/>
</dbReference>
<dbReference type="Pfam" id="PF07679">
    <property type="entry name" value="I-set"/>
    <property type="match status" value="2"/>
</dbReference>
<dbReference type="Gene3D" id="2.60.40.10">
    <property type="entry name" value="Immunoglobulins"/>
    <property type="match status" value="7"/>
</dbReference>
<accession>A0ABD0YYI8</accession>
<evidence type="ECO:0000256" key="10">
    <source>
        <dbReference type="SAM" id="Phobius"/>
    </source>
</evidence>
<dbReference type="GO" id="GO:0016020">
    <property type="term" value="C:membrane"/>
    <property type="evidence" value="ECO:0007669"/>
    <property type="project" value="UniProtKB-SubCell"/>
</dbReference>
<dbReference type="GO" id="GO:0009653">
    <property type="term" value="P:anatomical structure morphogenesis"/>
    <property type="evidence" value="ECO:0007669"/>
    <property type="project" value="UniProtKB-ARBA"/>
</dbReference>
<comment type="subcellular location">
    <subcellularLocation>
        <location evidence="1">Membrane</location>
        <topology evidence="1">Single-pass membrane protein</topology>
    </subcellularLocation>
</comment>
<evidence type="ECO:0000313" key="14">
    <source>
        <dbReference type="Proteomes" id="UP001558652"/>
    </source>
</evidence>
<feature type="domain" description="Ig-like" evidence="11">
    <location>
        <begin position="76"/>
        <end position="160"/>
    </location>
</feature>
<dbReference type="CDD" id="cd00063">
    <property type="entry name" value="FN3"/>
    <property type="match status" value="3"/>
</dbReference>
<feature type="domain" description="Ig-like" evidence="11">
    <location>
        <begin position="1"/>
        <end position="71"/>
    </location>
</feature>
<feature type="domain" description="Ig-like" evidence="11">
    <location>
        <begin position="165"/>
        <end position="257"/>
    </location>
</feature>
<comment type="caution">
    <text evidence="13">The sequence shown here is derived from an EMBL/GenBank/DDBJ whole genome shotgun (WGS) entry which is preliminary data.</text>
</comment>
<dbReference type="PROSITE" id="PS50853">
    <property type="entry name" value="FN3"/>
    <property type="match status" value="3"/>
</dbReference>
<keyword evidence="7" id="KW-1015">Disulfide bond</keyword>
<evidence type="ECO:0000256" key="2">
    <source>
        <dbReference type="ARBA" id="ARBA00022692"/>
    </source>
</evidence>
<evidence type="ECO:0000259" key="12">
    <source>
        <dbReference type="PROSITE" id="PS50853"/>
    </source>
</evidence>
<evidence type="ECO:0000256" key="4">
    <source>
        <dbReference type="ARBA" id="ARBA00022737"/>
    </source>
</evidence>
<keyword evidence="6 10" id="KW-0472">Membrane</keyword>
<dbReference type="SMART" id="SM00408">
    <property type="entry name" value="IGc2"/>
    <property type="match status" value="4"/>
</dbReference>
<dbReference type="Pfam" id="PF13927">
    <property type="entry name" value="Ig_3"/>
    <property type="match status" value="2"/>
</dbReference>
<dbReference type="SMART" id="SM00060">
    <property type="entry name" value="FN3"/>
    <property type="match status" value="3"/>
</dbReference>
<evidence type="ECO:0000256" key="1">
    <source>
        <dbReference type="ARBA" id="ARBA00004167"/>
    </source>
</evidence>
<dbReference type="InterPro" id="IPR003599">
    <property type="entry name" value="Ig_sub"/>
</dbReference>
<evidence type="ECO:0000259" key="11">
    <source>
        <dbReference type="PROSITE" id="PS50835"/>
    </source>
</evidence>
<dbReference type="SUPFAM" id="SSF48726">
    <property type="entry name" value="Immunoglobulin"/>
    <property type="match status" value="4"/>
</dbReference>
<evidence type="ECO:0000256" key="7">
    <source>
        <dbReference type="ARBA" id="ARBA00023157"/>
    </source>
</evidence>
<dbReference type="FunFam" id="2.60.40.10:FF:000008">
    <property type="entry name" value="roundabout homolog 2 isoform X2"/>
    <property type="match status" value="2"/>
</dbReference>
<evidence type="ECO:0000313" key="13">
    <source>
        <dbReference type="EMBL" id="KAL1128888.1"/>
    </source>
</evidence>
<evidence type="ECO:0000256" key="6">
    <source>
        <dbReference type="ARBA" id="ARBA00023136"/>
    </source>
</evidence>
<keyword evidence="14" id="KW-1185">Reference proteome</keyword>
<dbReference type="Proteomes" id="UP001558652">
    <property type="component" value="Unassembled WGS sequence"/>
</dbReference>
<keyword evidence="5 10" id="KW-1133">Transmembrane helix</keyword>
<dbReference type="Pfam" id="PF00041">
    <property type="entry name" value="fn3"/>
    <property type="match status" value="2"/>
</dbReference>
<dbReference type="GO" id="GO:0007399">
    <property type="term" value="P:nervous system development"/>
    <property type="evidence" value="ECO:0007669"/>
    <property type="project" value="UniProtKB-ARBA"/>
</dbReference>
<proteinExistence type="predicted"/>
<dbReference type="PROSITE" id="PS50835">
    <property type="entry name" value="IG_LIKE"/>
    <property type="match status" value="4"/>
</dbReference>
<feature type="transmembrane region" description="Helical" evidence="10">
    <location>
        <begin position="697"/>
        <end position="719"/>
    </location>
</feature>
<dbReference type="InterPro" id="IPR003598">
    <property type="entry name" value="Ig_sub2"/>
</dbReference>
<feature type="domain" description="Ig-like" evidence="11">
    <location>
        <begin position="264"/>
        <end position="352"/>
    </location>
</feature>
<reference evidence="13 14" key="1">
    <citation type="submission" date="2024-07" db="EMBL/GenBank/DDBJ databases">
        <title>Chromosome-level genome assembly of the water stick insect Ranatra chinensis (Heteroptera: Nepidae).</title>
        <authorList>
            <person name="Liu X."/>
        </authorList>
    </citation>
    <scope>NUCLEOTIDE SEQUENCE [LARGE SCALE GENOMIC DNA]</scope>
    <source>
        <strain evidence="13">Cailab_2021Rc</strain>
        <tissue evidence="13">Muscle</tissue>
    </source>
</reference>
<organism evidence="13 14">
    <name type="scientific">Ranatra chinensis</name>
    <dbReference type="NCBI Taxonomy" id="642074"/>
    <lineage>
        <taxon>Eukaryota</taxon>
        <taxon>Metazoa</taxon>
        <taxon>Ecdysozoa</taxon>
        <taxon>Arthropoda</taxon>
        <taxon>Hexapoda</taxon>
        <taxon>Insecta</taxon>
        <taxon>Pterygota</taxon>
        <taxon>Neoptera</taxon>
        <taxon>Paraneoptera</taxon>
        <taxon>Hemiptera</taxon>
        <taxon>Heteroptera</taxon>
        <taxon>Panheteroptera</taxon>
        <taxon>Nepomorpha</taxon>
        <taxon>Nepidae</taxon>
        <taxon>Ranatrinae</taxon>
        <taxon>Ranatra</taxon>
    </lineage>
</organism>
<dbReference type="FunFam" id="2.60.40.10:FF:001167">
    <property type="entry name" value="Roundabout 2, isoform B"/>
    <property type="match status" value="1"/>
</dbReference>
<sequence length="819" mass="88084">MECGPPKGNPEPSLIWKKNGHNIDLENSDRVRVVDGGNLMIREVRPSDEGKYQCVAQNIAGLRETPPATLTVHVKPFFNKEPSGITAVAEQSVEFQCKVGGDPSPKILWRREDGKMPVGRARITDDKSLRIEHVLPDDEGVYICDATNIVGSISARATLTVHSPPTFVVKPQDQKVGLNGVASFECLAMGNPPPSLFWSREGNQALMFPGNSYGRMEVTPQGTLNIHGVLREDSGFVVCSALSVSGSATARAFLQVTSVGDVPPPIVEIGPANQSLPLHSVATLPCQARGSPQPRIKWYKNGSPLGGHTNHRVTIMTNGTLQIDELQLSDTGLYTCTASSESGETSWSGSLSVEKGPGAQLHRSPDPSSFPPSPGTPRALNSTQSSITIAWEPPPGISLRLIGYTVEYFSPDLQTGWVVAAHRVPGLTLMIRDLKPDTGYMFVVRAENSHGLSVPSGVSSLARTLSQDSRAVAPQQLDEARTRLGTKVLVLKDLVPTASTAVKLSWEILNGEEYVEGLYVRFRDLSGGSQKYNMVTVLNAGATSYTVANLRKYTKYEFFLVPFFKSVEGQPSNSKVVQTLEDVPSAPPTNVHVEMLNVSSAFIHWSAPPPQHFNGILLGYKIQVKSNLTKIPTQMTVNSTTTSIVLKNLSSSGQYSIRLCAFTRVGPGPYTQASALALRAAPQGPHAQPSHSASETWIIILMASLALVVAAACTATLYLRKRQLTKELGHLSVPVVNGNDLSLLHGSGKETLWIDRGWDKGPGGGGGTGASGKLLESSDYAEVDSRSLSTFYNPRKEQPTPYATTTLLSRVDEAGSHVG</sequence>
<keyword evidence="8" id="KW-0393">Immunoglobulin domain</keyword>
<evidence type="ECO:0000256" key="5">
    <source>
        <dbReference type="ARBA" id="ARBA00022989"/>
    </source>
</evidence>
<dbReference type="FunFam" id="2.60.40.10:FF:000028">
    <property type="entry name" value="Neuronal cell adhesion molecule"/>
    <property type="match status" value="1"/>
</dbReference>
<dbReference type="InterPro" id="IPR036179">
    <property type="entry name" value="Ig-like_dom_sf"/>
</dbReference>
<evidence type="ECO:0000256" key="9">
    <source>
        <dbReference type="SAM" id="MobiDB-lite"/>
    </source>
</evidence>
<dbReference type="AlphaFoldDB" id="A0ABD0YYI8"/>
<dbReference type="InterPro" id="IPR003961">
    <property type="entry name" value="FN3_dom"/>
</dbReference>
<dbReference type="SUPFAM" id="SSF49265">
    <property type="entry name" value="Fibronectin type III"/>
    <property type="match status" value="2"/>
</dbReference>
<dbReference type="PANTHER" id="PTHR44170">
    <property type="entry name" value="PROTEIN SIDEKICK"/>
    <property type="match status" value="1"/>
</dbReference>
<name>A0ABD0YYI8_9HEMI</name>
<evidence type="ECO:0000256" key="8">
    <source>
        <dbReference type="ARBA" id="ARBA00023319"/>
    </source>
</evidence>
<dbReference type="EMBL" id="JBFDAA010000009">
    <property type="protein sequence ID" value="KAL1128888.1"/>
    <property type="molecule type" value="Genomic_DNA"/>
</dbReference>
<dbReference type="SMART" id="SM00409">
    <property type="entry name" value="IG"/>
    <property type="match status" value="4"/>
</dbReference>
<dbReference type="SMART" id="SM00406">
    <property type="entry name" value="IGv"/>
    <property type="match status" value="2"/>
</dbReference>
<keyword evidence="3" id="KW-0732">Signal</keyword>
<feature type="domain" description="Fibronectin type-III" evidence="12">
    <location>
        <begin position="587"/>
        <end position="683"/>
    </location>
</feature>
<evidence type="ECO:0000256" key="3">
    <source>
        <dbReference type="ARBA" id="ARBA00022729"/>
    </source>
</evidence>
<gene>
    <name evidence="13" type="ORF">AAG570_013422</name>
</gene>
<dbReference type="InterPro" id="IPR013106">
    <property type="entry name" value="Ig_V-set"/>
</dbReference>
<dbReference type="GO" id="GO:0030154">
    <property type="term" value="P:cell differentiation"/>
    <property type="evidence" value="ECO:0007669"/>
    <property type="project" value="UniProtKB-ARBA"/>
</dbReference>
<dbReference type="GO" id="GO:0007155">
    <property type="term" value="P:cell adhesion"/>
    <property type="evidence" value="ECO:0007669"/>
    <property type="project" value="UniProtKB-ARBA"/>
</dbReference>
<protein>
    <submittedName>
        <fullName evidence="13">Uncharacterized protein</fullName>
    </submittedName>
</protein>
<feature type="compositionally biased region" description="Low complexity" evidence="9">
    <location>
        <begin position="339"/>
        <end position="352"/>
    </location>
</feature>
<feature type="domain" description="Fibronectin type-III" evidence="12">
    <location>
        <begin position="373"/>
        <end position="467"/>
    </location>
</feature>
<keyword evidence="4" id="KW-0677">Repeat</keyword>
<dbReference type="InterPro" id="IPR007110">
    <property type="entry name" value="Ig-like_dom"/>
</dbReference>
<feature type="domain" description="Fibronectin type-III" evidence="12">
    <location>
        <begin position="487"/>
        <end position="582"/>
    </location>
</feature>